<dbReference type="Gene3D" id="3.30.40.10">
    <property type="entry name" value="Zinc/RING finger domain, C3HC4 (zinc finger)"/>
    <property type="match status" value="1"/>
</dbReference>
<name>A0AAP0WQ83_LIQFO</name>
<dbReference type="AlphaFoldDB" id="A0AAP0WQ83"/>
<dbReference type="PANTHER" id="PTHR47258:SF1">
    <property type="entry name" value="E3 UBIQUITIN-PROTEIN LIGASE XERICO-RELATED"/>
    <property type="match status" value="1"/>
</dbReference>
<dbReference type="GO" id="GO:0008270">
    <property type="term" value="F:zinc ion binding"/>
    <property type="evidence" value="ECO:0007669"/>
    <property type="project" value="UniProtKB-KW"/>
</dbReference>
<keyword evidence="1" id="KW-0863">Zinc-finger</keyword>
<dbReference type="PROSITE" id="PS50089">
    <property type="entry name" value="ZF_RING_2"/>
    <property type="match status" value="1"/>
</dbReference>
<feature type="domain" description="RING-type" evidence="2">
    <location>
        <begin position="61"/>
        <end position="103"/>
    </location>
</feature>
<dbReference type="InterPro" id="IPR044249">
    <property type="entry name" value="XERICO-like"/>
</dbReference>
<dbReference type="PANTHER" id="PTHR47258">
    <property type="match status" value="1"/>
</dbReference>
<evidence type="ECO:0000259" key="2">
    <source>
        <dbReference type="PROSITE" id="PS50089"/>
    </source>
</evidence>
<gene>
    <name evidence="3" type="ORF">L1049_005869</name>
</gene>
<reference evidence="3 4" key="1">
    <citation type="journal article" date="2024" name="Plant J.">
        <title>Genome sequences and population genomics reveal climatic adaptation and genomic divergence between two closely related sweetgum species.</title>
        <authorList>
            <person name="Xu W.Q."/>
            <person name="Ren C.Q."/>
            <person name="Zhang X.Y."/>
            <person name="Comes H.P."/>
            <person name="Liu X.H."/>
            <person name="Li Y.G."/>
            <person name="Kettle C.J."/>
            <person name="Jalonen R."/>
            <person name="Gaisberger H."/>
            <person name="Ma Y.Z."/>
            <person name="Qiu Y.X."/>
        </authorList>
    </citation>
    <scope>NUCLEOTIDE SEQUENCE [LARGE SCALE GENOMIC DNA]</scope>
    <source>
        <strain evidence="3">Hangzhou</strain>
    </source>
</reference>
<evidence type="ECO:0000313" key="4">
    <source>
        <dbReference type="Proteomes" id="UP001415857"/>
    </source>
</evidence>
<sequence>MCLRNHTILAAANLKRACDFLFHHSLLDPDHKGDVVPENGEQISRIRYERMAQGWEGGVECAVCLCKIEEGEEIGELRCDHLFHRVCLDRWLGYRQATCPLCRDYLSPRRLVSELGEEEVLVFKFSSFGSTNRNRTMWWLR</sequence>
<evidence type="ECO:0000313" key="3">
    <source>
        <dbReference type="EMBL" id="KAK9276337.1"/>
    </source>
</evidence>
<comment type="caution">
    <text evidence="3">The sequence shown here is derived from an EMBL/GenBank/DDBJ whole genome shotgun (WGS) entry which is preliminary data.</text>
</comment>
<dbReference type="InterPro" id="IPR013083">
    <property type="entry name" value="Znf_RING/FYVE/PHD"/>
</dbReference>
<organism evidence="3 4">
    <name type="scientific">Liquidambar formosana</name>
    <name type="common">Formosan gum</name>
    <dbReference type="NCBI Taxonomy" id="63359"/>
    <lineage>
        <taxon>Eukaryota</taxon>
        <taxon>Viridiplantae</taxon>
        <taxon>Streptophyta</taxon>
        <taxon>Embryophyta</taxon>
        <taxon>Tracheophyta</taxon>
        <taxon>Spermatophyta</taxon>
        <taxon>Magnoliopsida</taxon>
        <taxon>eudicotyledons</taxon>
        <taxon>Gunneridae</taxon>
        <taxon>Pentapetalae</taxon>
        <taxon>Saxifragales</taxon>
        <taxon>Altingiaceae</taxon>
        <taxon>Liquidambar</taxon>
    </lineage>
</organism>
<keyword evidence="4" id="KW-1185">Reference proteome</keyword>
<dbReference type="EMBL" id="JBBPBK010000010">
    <property type="protein sequence ID" value="KAK9276337.1"/>
    <property type="molecule type" value="Genomic_DNA"/>
</dbReference>
<dbReference type="SMART" id="SM00184">
    <property type="entry name" value="RING"/>
    <property type="match status" value="1"/>
</dbReference>
<keyword evidence="1" id="KW-0862">Zinc</keyword>
<keyword evidence="1" id="KW-0479">Metal-binding</keyword>
<dbReference type="Proteomes" id="UP001415857">
    <property type="component" value="Unassembled WGS sequence"/>
</dbReference>
<dbReference type="SUPFAM" id="SSF57850">
    <property type="entry name" value="RING/U-box"/>
    <property type="match status" value="1"/>
</dbReference>
<evidence type="ECO:0000256" key="1">
    <source>
        <dbReference type="PROSITE-ProRule" id="PRU00175"/>
    </source>
</evidence>
<proteinExistence type="predicted"/>
<dbReference type="InterPro" id="IPR001841">
    <property type="entry name" value="Znf_RING"/>
</dbReference>
<accession>A0AAP0WQ83</accession>
<protein>
    <recommendedName>
        <fullName evidence="2">RING-type domain-containing protein</fullName>
    </recommendedName>
</protein>
<dbReference type="Pfam" id="PF13639">
    <property type="entry name" value="zf-RING_2"/>
    <property type="match status" value="1"/>
</dbReference>